<reference evidence="1" key="1">
    <citation type="submission" date="2016-08" db="EMBL/GenBank/DDBJ databases">
        <authorList>
            <person name="Seilhamer J.J."/>
        </authorList>
    </citation>
    <scope>NUCLEOTIDE SEQUENCE</scope>
    <source>
        <strain evidence="1">86-1</strain>
    </source>
</reference>
<dbReference type="AlphaFoldDB" id="A0A212L757"/>
<organism evidence="1">
    <name type="scientific">uncultured Desulfovibrio sp</name>
    <dbReference type="NCBI Taxonomy" id="167968"/>
    <lineage>
        <taxon>Bacteria</taxon>
        <taxon>Pseudomonadati</taxon>
        <taxon>Thermodesulfobacteriota</taxon>
        <taxon>Desulfovibrionia</taxon>
        <taxon>Desulfovibrionales</taxon>
        <taxon>Desulfovibrionaceae</taxon>
        <taxon>Desulfovibrio</taxon>
        <taxon>environmental samples</taxon>
    </lineage>
</organism>
<gene>
    <name evidence="1" type="ORF">KL86DES1_21085</name>
</gene>
<protein>
    <submittedName>
        <fullName evidence="1">Uncharacterized protein</fullName>
    </submittedName>
</protein>
<dbReference type="EMBL" id="FMJC01000002">
    <property type="protein sequence ID" value="SCM73159.1"/>
    <property type="molecule type" value="Genomic_DNA"/>
</dbReference>
<proteinExistence type="predicted"/>
<accession>A0A212L757</accession>
<name>A0A212L757_9BACT</name>
<evidence type="ECO:0000313" key="1">
    <source>
        <dbReference type="EMBL" id="SCM73159.1"/>
    </source>
</evidence>
<sequence length="163" mass="17189">MRDGRSEEIKARACPLRISFCALRAWRPVFYYVWAASAGDVSRVCATGALKKLKQGLSSENKLLCPAGMAAFLLLRLGRLRRGQKGPVKGAAPPDEAPSALPPFTPKAFQLPQIGEGCAAFAPGASSLRSAISLRAAQCQRALTADELAAAQQRGDGLGGFGF</sequence>